<dbReference type="Gene3D" id="1.10.340.30">
    <property type="entry name" value="Hypothetical protein, domain 2"/>
    <property type="match status" value="1"/>
</dbReference>
<keyword evidence="9 12" id="KW-0234">DNA repair</keyword>
<dbReference type="GO" id="GO:0140078">
    <property type="term" value="F:class I DNA-(apurinic or apyrimidinic site) endonuclease activity"/>
    <property type="evidence" value="ECO:0007669"/>
    <property type="project" value="UniProtKB-EC"/>
</dbReference>
<feature type="binding site" evidence="12">
    <location>
        <position position="221"/>
    </location>
    <ligand>
        <name>[4Fe-4S] cluster</name>
        <dbReference type="ChEBI" id="CHEBI:49883"/>
    </ligand>
</feature>
<dbReference type="GO" id="GO:0006285">
    <property type="term" value="P:base-excision repair, AP site formation"/>
    <property type="evidence" value="ECO:0007669"/>
    <property type="project" value="TreeGrafter"/>
</dbReference>
<evidence type="ECO:0000313" key="14">
    <source>
        <dbReference type="EMBL" id="PRY46185.1"/>
    </source>
</evidence>
<accession>A0A2T0TKM4</accession>
<evidence type="ECO:0000256" key="7">
    <source>
        <dbReference type="ARBA" id="ARBA00023014"/>
    </source>
</evidence>
<evidence type="ECO:0000256" key="1">
    <source>
        <dbReference type="ARBA" id="ARBA00008343"/>
    </source>
</evidence>
<dbReference type="EC" id="4.2.99.18" evidence="12"/>
<dbReference type="PANTHER" id="PTHR10359">
    <property type="entry name" value="A/G-SPECIFIC ADENINE GLYCOSYLASE/ENDONUCLEASE III"/>
    <property type="match status" value="1"/>
</dbReference>
<dbReference type="InterPro" id="IPR011257">
    <property type="entry name" value="DNA_glycosylase"/>
</dbReference>
<feature type="binding site" evidence="12">
    <location>
        <position position="215"/>
    </location>
    <ligand>
        <name>[4Fe-4S] cluster</name>
        <dbReference type="ChEBI" id="CHEBI:49883"/>
    </ligand>
</feature>
<dbReference type="FunFam" id="1.10.340.30:FF:000001">
    <property type="entry name" value="Endonuclease III"/>
    <property type="match status" value="1"/>
</dbReference>
<evidence type="ECO:0000313" key="15">
    <source>
        <dbReference type="Proteomes" id="UP000239494"/>
    </source>
</evidence>
<dbReference type="InterPro" id="IPR003265">
    <property type="entry name" value="HhH-GPD_domain"/>
</dbReference>
<reference evidence="14 15" key="1">
    <citation type="submission" date="2018-03" db="EMBL/GenBank/DDBJ databases">
        <title>Genomic Encyclopedia of Archaeal and Bacterial Type Strains, Phase II (KMG-II): from individual species to whole genera.</title>
        <authorList>
            <person name="Goeker M."/>
        </authorList>
    </citation>
    <scope>NUCLEOTIDE SEQUENCE [LARGE SCALE GENOMIC DNA]</scope>
    <source>
        <strain evidence="14 15">DSM 44720</strain>
    </source>
</reference>
<dbReference type="PANTHER" id="PTHR10359:SF18">
    <property type="entry name" value="ENDONUCLEASE III"/>
    <property type="match status" value="1"/>
</dbReference>
<name>A0A2T0TKM4_9PSEU</name>
<evidence type="ECO:0000256" key="5">
    <source>
        <dbReference type="ARBA" id="ARBA00022801"/>
    </source>
</evidence>
<keyword evidence="10 12" id="KW-0456">Lyase</keyword>
<evidence type="ECO:0000256" key="4">
    <source>
        <dbReference type="ARBA" id="ARBA00022763"/>
    </source>
</evidence>
<comment type="caution">
    <text evidence="14">The sequence shown here is derived from an EMBL/GenBank/DDBJ whole genome shotgun (WGS) entry which is preliminary data.</text>
</comment>
<keyword evidence="8 12" id="KW-0238">DNA-binding</keyword>
<evidence type="ECO:0000259" key="13">
    <source>
        <dbReference type="SMART" id="SM00478"/>
    </source>
</evidence>
<dbReference type="GO" id="GO:0046872">
    <property type="term" value="F:metal ion binding"/>
    <property type="evidence" value="ECO:0007669"/>
    <property type="project" value="UniProtKB-KW"/>
</dbReference>
<organism evidence="14 15">
    <name type="scientific">Umezawaea tangerina</name>
    <dbReference type="NCBI Taxonomy" id="84725"/>
    <lineage>
        <taxon>Bacteria</taxon>
        <taxon>Bacillati</taxon>
        <taxon>Actinomycetota</taxon>
        <taxon>Actinomycetes</taxon>
        <taxon>Pseudonocardiales</taxon>
        <taxon>Pseudonocardiaceae</taxon>
        <taxon>Umezawaea</taxon>
    </lineage>
</organism>
<dbReference type="GO" id="GO:0019104">
    <property type="term" value="F:DNA N-glycosylase activity"/>
    <property type="evidence" value="ECO:0007669"/>
    <property type="project" value="UniProtKB-UniRule"/>
</dbReference>
<dbReference type="AlphaFoldDB" id="A0A2T0TKM4"/>
<feature type="binding site" evidence="12">
    <location>
        <position position="205"/>
    </location>
    <ligand>
        <name>[4Fe-4S] cluster</name>
        <dbReference type="ChEBI" id="CHEBI:49883"/>
    </ligand>
</feature>
<comment type="similarity">
    <text evidence="1 12">Belongs to the Nth/MutY family.</text>
</comment>
<keyword evidence="11 12" id="KW-0326">Glycosidase</keyword>
<dbReference type="InterPro" id="IPR005759">
    <property type="entry name" value="Nth"/>
</dbReference>
<dbReference type="InterPro" id="IPR023170">
    <property type="entry name" value="HhH_base_excis_C"/>
</dbReference>
<evidence type="ECO:0000256" key="3">
    <source>
        <dbReference type="ARBA" id="ARBA00022723"/>
    </source>
</evidence>
<evidence type="ECO:0000256" key="10">
    <source>
        <dbReference type="ARBA" id="ARBA00023239"/>
    </source>
</evidence>
<keyword evidence="15" id="KW-1185">Reference proteome</keyword>
<dbReference type="SUPFAM" id="SSF48150">
    <property type="entry name" value="DNA-glycosylase"/>
    <property type="match status" value="1"/>
</dbReference>
<dbReference type="Pfam" id="PF00730">
    <property type="entry name" value="HhH-GPD"/>
    <property type="match status" value="1"/>
</dbReference>
<evidence type="ECO:0000256" key="6">
    <source>
        <dbReference type="ARBA" id="ARBA00023004"/>
    </source>
</evidence>
<dbReference type="PROSITE" id="PS01155">
    <property type="entry name" value="ENDONUCLEASE_III_2"/>
    <property type="match status" value="1"/>
</dbReference>
<dbReference type="SMART" id="SM00478">
    <property type="entry name" value="ENDO3c"/>
    <property type="match status" value="1"/>
</dbReference>
<proteinExistence type="inferred from homology"/>
<protein>
    <recommendedName>
        <fullName evidence="12">Endonuclease III</fullName>
        <ecNumber evidence="12">4.2.99.18</ecNumber>
    </recommendedName>
    <alternativeName>
        <fullName evidence="12">DNA-(apurinic or apyrimidinic site) lyase</fullName>
    </alternativeName>
</protein>
<dbReference type="FunFam" id="1.10.1670.10:FF:000001">
    <property type="entry name" value="Endonuclease III"/>
    <property type="match status" value="1"/>
</dbReference>
<keyword evidence="4 12" id="KW-0227">DNA damage</keyword>
<dbReference type="CDD" id="cd00056">
    <property type="entry name" value="ENDO3c"/>
    <property type="match status" value="1"/>
</dbReference>
<dbReference type="SMART" id="SM00525">
    <property type="entry name" value="FES"/>
    <property type="match status" value="1"/>
</dbReference>
<dbReference type="GO" id="GO:0051539">
    <property type="term" value="F:4 iron, 4 sulfur cluster binding"/>
    <property type="evidence" value="ECO:0007669"/>
    <property type="project" value="UniProtKB-UniRule"/>
</dbReference>
<dbReference type="GO" id="GO:0003677">
    <property type="term" value="F:DNA binding"/>
    <property type="evidence" value="ECO:0007669"/>
    <property type="project" value="UniProtKB-UniRule"/>
</dbReference>
<feature type="domain" description="HhH-GPD" evidence="13">
    <location>
        <begin position="56"/>
        <end position="203"/>
    </location>
</feature>
<dbReference type="Proteomes" id="UP000239494">
    <property type="component" value="Unassembled WGS sequence"/>
</dbReference>
<keyword evidence="14" id="KW-0255">Endonuclease</keyword>
<evidence type="ECO:0000256" key="12">
    <source>
        <dbReference type="HAMAP-Rule" id="MF_00942"/>
    </source>
</evidence>
<dbReference type="InterPro" id="IPR000445">
    <property type="entry name" value="HhH_motif"/>
</dbReference>
<evidence type="ECO:0000256" key="11">
    <source>
        <dbReference type="ARBA" id="ARBA00023295"/>
    </source>
</evidence>
<dbReference type="NCBIfam" id="TIGR01083">
    <property type="entry name" value="nth"/>
    <property type="match status" value="1"/>
</dbReference>
<dbReference type="EMBL" id="PVTF01000001">
    <property type="protein sequence ID" value="PRY46185.1"/>
    <property type="molecule type" value="Genomic_DNA"/>
</dbReference>
<keyword evidence="7 12" id="KW-0411">Iron-sulfur</keyword>
<keyword evidence="14" id="KW-0540">Nuclease</keyword>
<feature type="binding site" evidence="12">
    <location>
        <position position="212"/>
    </location>
    <ligand>
        <name>[4Fe-4S] cluster</name>
        <dbReference type="ChEBI" id="CHEBI:49883"/>
    </ligand>
</feature>
<evidence type="ECO:0000256" key="9">
    <source>
        <dbReference type="ARBA" id="ARBA00023204"/>
    </source>
</evidence>
<comment type="catalytic activity">
    <reaction evidence="12">
        <text>2'-deoxyribonucleotide-(2'-deoxyribose 5'-phosphate)-2'-deoxyribonucleotide-DNA = a 3'-end 2'-deoxyribonucleotide-(2,3-dehydro-2,3-deoxyribose 5'-phosphate)-DNA + a 5'-end 5'-phospho-2'-deoxyribonucleoside-DNA + H(+)</text>
        <dbReference type="Rhea" id="RHEA:66592"/>
        <dbReference type="Rhea" id="RHEA-COMP:13180"/>
        <dbReference type="Rhea" id="RHEA-COMP:16897"/>
        <dbReference type="Rhea" id="RHEA-COMP:17067"/>
        <dbReference type="ChEBI" id="CHEBI:15378"/>
        <dbReference type="ChEBI" id="CHEBI:136412"/>
        <dbReference type="ChEBI" id="CHEBI:157695"/>
        <dbReference type="ChEBI" id="CHEBI:167181"/>
        <dbReference type="EC" id="4.2.99.18"/>
    </reaction>
</comment>
<comment type="function">
    <text evidence="12">DNA repair enzyme that has both DNA N-glycosylase activity and AP-lyase activity. The DNA N-glycosylase activity releases various damaged pyrimidines from DNA by cleaving the N-glycosidic bond, leaving an AP (apurinic/apyrimidinic) site. The AP-lyase activity cleaves the phosphodiester bond 3' to the AP site by a beta-elimination, leaving a 3'-terminal unsaturated sugar and a product with a terminal 5'-phosphate.</text>
</comment>
<sequence>MPPATFRQTPAAKPETRLGLVRRARRMVRVLAEGYPDAHCELDFDTPLELLVAVVLSAQSTDKGVNRVTPALFKRYRTAEDYASADRAELEELIRPTGFYRSKATSLLGLGAALVERYGGEVPGRLVDLVTLPGVGRKTANVVLGDAFGVPGITVDTHFGRLVRRWGWTTEEDPVKVEHAIGALIERKDWTILNHRVIFHGRRVCHARKPACGACLLAPQCPSYGVGETDPVAAAKLVKGDEAPHLLELAERVRAGEKLG</sequence>
<dbReference type="InterPro" id="IPR004035">
    <property type="entry name" value="Endouclease-III_FeS-bd_BS"/>
</dbReference>
<gene>
    <name evidence="12" type="primary">nth</name>
    <name evidence="14" type="ORF">CLV43_101456</name>
</gene>
<dbReference type="PROSITE" id="PS00764">
    <property type="entry name" value="ENDONUCLEASE_III_1"/>
    <property type="match status" value="1"/>
</dbReference>
<dbReference type="InterPro" id="IPR003651">
    <property type="entry name" value="Endonuclease3_FeS-loop_motif"/>
</dbReference>
<dbReference type="HAMAP" id="MF_00942">
    <property type="entry name" value="Nth"/>
    <property type="match status" value="1"/>
</dbReference>
<dbReference type="Pfam" id="PF00633">
    <property type="entry name" value="HHH"/>
    <property type="match status" value="1"/>
</dbReference>
<comment type="cofactor">
    <cofactor evidence="12">
        <name>[4Fe-4S] cluster</name>
        <dbReference type="ChEBI" id="CHEBI:49883"/>
    </cofactor>
    <text evidence="12">Binds 1 [4Fe-4S] cluster.</text>
</comment>
<dbReference type="Gene3D" id="1.10.1670.10">
    <property type="entry name" value="Helix-hairpin-Helix base-excision DNA repair enzymes (C-terminal)"/>
    <property type="match status" value="1"/>
</dbReference>
<keyword evidence="5 12" id="KW-0378">Hydrolase</keyword>
<dbReference type="InterPro" id="IPR004036">
    <property type="entry name" value="Endonuclease-III-like_CS2"/>
</dbReference>
<evidence type="ECO:0000256" key="8">
    <source>
        <dbReference type="ARBA" id="ARBA00023125"/>
    </source>
</evidence>
<keyword evidence="2 12" id="KW-0004">4Fe-4S</keyword>
<keyword evidence="6 12" id="KW-0408">Iron</keyword>
<keyword evidence="3 12" id="KW-0479">Metal-binding</keyword>
<evidence type="ECO:0000256" key="2">
    <source>
        <dbReference type="ARBA" id="ARBA00022485"/>
    </source>
</evidence>